<gene>
    <name evidence="5" type="ORF">EDB95_1963</name>
</gene>
<keyword evidence="6" id="KW-1185">Reference proteome</keyword>
<feature type="domain" description="Bacterial surface antigen (D15)" evidence="4">
    <location>
        <begin position="607"/>
        <end position="925"/>
    </location>
</feature>
<evidence type="ECO:0000313" key="6">
    <source>
        <dbReference type="Proteomes" id="UP000294498"/>
    </source>
</evidence>
<dbReference type="Pfam" id="PF01103">
    <property type="entry name" value="Omp85"/>
    <property type="match status" value="1"/>
</dbReference>
<keyword evidence="2" id="KW-0472">Membrane</keyword>
<dbReference type="EMBL" id="SODV01000001">
    <property type="protein sequence ID" value="TDX00933.1"/>
    <property type="molecule type" value="Genomic_DNA"/>
</dbReference>
<evidence type="ECO:0000256" key="2">
    <source>
        <dbReference type="ARBA" id="ARBA00023136"/>
    </source>
</evidence>
<organism evidence="5 6">
    <name type="scientific">Dinghuibacter silviterrae</name>
    <dbReference type="NCBI Taxonomy" id="1539049"/>
    <lineage>
        <taxon>Bacteria</taxon>
        <taxon>Pseudomonadati</taxon>
        <taxon>Bacteroidota</taxon>
        <taxon>Chitinophagia</taxon>
        <taxon>Chitinophagales</taxon>
        <taxon>Chitinophagaceae</taxon>
        <taxon>Dinghuibacter</taxon>
    </lineage>
</organism>
<feature type="compositionally biased region" description="Basic and acidic residues" evidence="3">
    <location>
        <begin position="385"/>
        <end position="398"/>
    </location>
</feature>
<proteinExistence type="predicted"/>
<comment type="caution">
    <text evidence="5">The sequence shown here is derived from an EMBL/GenBank/DDBJ whole genome shotgun (WGS) entry which is preliminary data.</text>
</comment>
<name>A0A4V3GLV0_9BACT</name>
<sequence>MKVSSPRFIWLFCLVVCYVQYGCYRASHYQKDKPFVFKNNIELTADVSKTEKKAIVRDLAQQLDDSLTPTVKDILFLRHTVESPAVYDTSYPNASLKTMRFYMVNQGFFSPELSYTFRTDTVGYGHKRQYRVTTDFSVQAGPQTLLDSIVIDLRDSTLQHLADSSRASSLLVHGQPFNVDNVTGEINRLIGIYKNYGYYGISQDAFQVQLDTVNPLLINPSIDPLERIHLFAGQQRQQKNPTTDLYLSLASPLDSNLIKKYYIRQVFIYPDFETTRDNKTTPLTGLYLDSINLRYHTLKFKPSFLLRTNFLKPGDLYRQDNYDKTLNTVNFLGVWQVPIIQAREVKDTSAAAKTSDSTRRITATDSSQAARTFLEDSLRAARSTDSTRRAALNERVDKALASMDTTRRGDTAGAAQGLPGADTTRTGAARAGSDTTQPRRADTALKEDNESLLSGGISHIDISYKAYAHRRDTVGLLDFYYLLTPAKKQNFNSDLEINYSNNSNNQAALASIPATNLFGADADVSITNRNVGKEAISMTNAVNGGVEVSPEARFALAAVDMGYTNTITIPRFITPFRSINRKRLLAEQTVISGNFTFVERIGYFNVNNFNFKYGYQWKNKPAVTWSYNPIDIEYSYLYNVTHPFDSILNQNPYLRFAYTDALIMAQNGGMIYNFANRRHPNRTSSLRANLETSGLLAGIIKRSSDNQQFGRLFQYIKPSLEYIHQIKYPNNNSWDFRLFSGVGIPLGGDSTLPFFKQFVAGGPNSMRGWGFRSLGPGATHLAPYSTTVFNDRFGDIQFEGNIEYRYNIAQIIPNSLYLKGAIFTDIGNVWDFKKQPAPTNDSATLDISHLYQELAVDAGLGFRLDFNYFVLRFDFGFRFKKPDEPQNDGWQWPGINLAHVFGRSSNNKVWRYNNYNFSFGINYSF</sequence>
<dbReference type="OrthoDB" id="9814535at2"/>
<dbReference type="GO" id="GO:0019867">
    <property type="term" value="C:outer membrane"/>
    <property type="evidence" value="ECO:0007669"/>
    <property type="project" value="InterPro"/>
</dbReference>
<dbReference type="RefSeq" id="WP_133993051.1">
    <property type="nucleotide sequence ID" value="NZ_SODV01000001.1"/>
</dbReference>
<comment type="subcellular location">
    <subcellularLocation>
        <location evidence="1">Membrane</location>
    </subcellularLocation>
</comment>
<dbReference type="InterPro" id="IPR000184">
    <property type="entry name" value="Bac_surfAg_D15"/>
</dbReference>
<evidence type="ECO:0000313" key="5">
    <source>
        <dbReference type="EMBL" id="TDX00933.1"/>
    </source>
</evidence>
<evidence type="ECO:0000256" key="1">
    <source>
        <dbReference type="ARBA" id="ARBA00004370"/>
    </source>
</evidence>
<feature type="compositionally biased region" description="Low complexity" evidence="3">
    <location>
        <begin position="420"/>
        <end position="436"/>
    </location>
</feature>
<dbReference type="AlphaFoldDB" id="A0A4V3GLV0"/>
<evidence type="ECO:0000256" key="3">
    <source>
        <dbReference type="SAM" id="MobiDB-lite"/>
    </source>
</evidence>
<dbReference type="Gene3D" id="2.40.160.50">
    <property type="entry name" value="membrane protein fhac: a member of the omp85/tpsb transporter family"/>
    <property type="match status" value="1"/>
</dbReference>
<dbReference type="Proteomes" id="UP000294498">
    <property type="component" value="Unassembled WGS sequence"/>
</dbReference>
<evidence type="ECO:0000259" key="4">
    <source>
        <dbReference type="Pfam" id="PF01103"/>
    </source>
</evidence>
<accession>A0A4V3GLV0</accession>
<reference evidence="5 6" key="1">
    <citation type="submission" date="2019-03" db="EMBL/GenBank/DDBJ databases">
        <title>Genomic Encyclopedia of Type Strains, Phase IV (KMG-IV): sequencing the most valuable type-strain genomes for metagenomic binning, comparative biology and taxonomic classification.</title>
        <authorList>
            <person name="Goeker M."/>
        </authorList>
    </citation>
    <scope>NUCLEOTIDE SEQUENCE [LARGE SCALE GENOMIC DNA]</scope>
    <source>
        <strain evidence="5 6">DSM 100059</strain>
    </source>
</reference>
<feature type="region of interest" description="Disordered" evidence="3">
    <location>
        <begin position="384"/>
        <end position="443"/>
    </location>
</feature>
<protein>
    <submittedName>
        <fullName evidence="5">Surface antigen-like protein</fullName>
    </submittedName>
</protein>